<dbReference type="Pfam" id="PF01546">
    <property type="entry name" value="Peptidase_M20"/>
    <property type="match status" value="1"/>
</dbReference>
<evidence type="ECO:0000256" key="1">
    <source>
        <dbReference type="ARBA" id="ARBA00006153"/>
    </source>
</evidence>
<dbReference type="SUPFAM" id="SSF55031">
    <property type="entry name" value="Bacterial exopeptidase dimerisation domain"/>
    <property type="match status" value="1"/>
</dbReference>
<organism evidence="4 5">
    <name type="scientific">Bosea minatitlanensis</name>
    <dbReference type="NCBI Taxonomy" id="128782"/>
    <lineage>
        <taxon>Bacteria</taxon>
        <taxon>Pseudomonadati</taxon>
        <taxon>Pseudomonadota</taxon>
        <taxon>Alphaproteobacteria</taxon>
        <taxon>Hyphomicrobiales</taxon>
        <taxon>Boseaceae</taxon>
        <taxon>Bosea</taxon>
    </lineage>
</organism>
<dbReference type="InterPro" id="IPR036264">
    <property type="entry name" value="Bact_exopeptidase_dim_dom"/>
</dbReference>
<sequence>MTKPANNLSIDAKRLWNDLMETARIGGTARGGIRRLTLSEEDRRVRDWFKAECEKLGCTVQVDEVGNMFATRPGRDGTLPPIAMGSHLDTQPTGGKFDGVLGVLAGLECLRTLHAADYETHAPIMLVNWTNEEGSRFAPAMLGSGVHAGVFDRAYADSRLDSEGTSFAHAIEAISYRGDVPAGATRIGAMFELHIEQGPILEAEGDTIGVVTGVQGMRWYDVEIGGRESHAGSTPMAMRRDALPAAAALVLAVQGAARACPGAVATVGTIAVHPGSRNVIPGAASLSVDLRHPDAGALDGIEAAIEQALAAICTEQGVSGTLRRIWDSPPVPFDPRCLASVRHAAGSLGYRMREITSGAGHDAAYIARVAPTAMIFVPCAGGLSHNEAEEASFGDCGAGAQVLLRAVLDYDRRLAEGRQEESP</sequence>
<keyword evidence="5" id="KW-1185">Reference proteome</keyword>
<dbReference type="PIRSF" id="PIRSF001235">
    <property type="entry name" value="Amidase_carbamoylase"/>
    <property type="match status" value="1"/>
</dbReference>
<feature type="domain" description="Peptidase M20 dimerisation" evidence="3">
    <location>
        <begin position="213"/>
        <end position="312"/>
    </location>
</feature>
<keyword evidence="2 4" id="KW-0378">Hydrolase</keyword>
<reference evidence="5" key="1">
    <citation type="journal article" date="2019" name="Int. J. Syst. Evol. Microbiol.">
        <title>The Global Catalogue of Microorganisms (GCM) 10K type strain sequencing project: providing services to taxonomists for standard genome sequencing and annotation.</title>
        <authorList>
            <consortium name="The Broad Institute Genomics Platform"/>
            <consortium name="The Broad Institute Genome Sequencing Center for Infectious Disease"/>
            <person name="Wu L."/>
            <person name="Ma J."/>
        </authorList>
    </citation>
    <scope>NUCLEOTIDE SEQUENCE [LARGE SCALE GENOMIC DNA]</scope>
    <source>
        <strain evidence="5">CGMCC 1.15643</strain>
    </source>
</reference>
<evidence type="ECO:0000259" key="3">
    <source>
        <dbReference type="Pfam" id="PF07687"/>
    </source>
</evidence>
<gene>
    <name evidence="4" type="ORF">ACFPK2_10230</name>
</gene>
<dbReference type="SUPFAM" id="SSF53187">
    <property type="entry name" value="Zn-dependent exopeptidases"/>
    <property type="match status" value="1"/>
</dbReference>
<proteinExistence type="inferred from homology"/>
<name>A0ABW0F1S7_9HYPH</name>
<dbReference type="PANTHER" id="PTHR32494">
    <property type="entry name" value="ALLANTOATE DEIMINASE-RELATED"/>
    <property type="match status" value="1"/>
</dbReference>
<dbReference type="NCBIfam" id="NF006771">
    <property type="entry name" value="PRK09290.1-5"/>
    <property type="match status" value="1"/>
</dbReference>
<dbReference type="Proteomes" id="UP001595976">
    <property type="component" value="Unassembled WGS sequence"/>
</dbReference>
<comment type="caution">
    <text evidence="4">The sequence shown here is derived from an EMBL/GenBank/DDBJ whole genome shotgun (WGS) entry which is preliminary data.</text>
</comment>
<comment type="similarity">
    <text evidence="1">Belongs to the peptidase M20 family.</text>
</comment>
<evidence type="ECO:0000256" key="2">
    <source>
        <dbReference type="ARBA" id="ARBA00022801"/>
    </source>
</evidence>
<dbReference type="NCBIfam" id="TIGR01879">
    <property type="entry name" value="hydantase"/>
    <property type="match status" value="1"/>
</dbReference>
<dbReference type="GO" id="GO:0016787">
    <property type="term" value="F:hydrolase activity"/>
    <property type="evidence" value="ECO:0007669"/>
    <property type="project" value="UniProtKB-KW"/>
</dbReference>
<dbReference type="InterPro" id="IPR011650">
    <property type="entry name" value="Peptidase_M20_dimer"/>
</dbReference>
<accession>A0ABW0F1S7</accession>
<dbReference type="Gene3D" id="3.30.70.360">
    <property type="match status" value="1"/>
</dbReference>
<dbReference type="CDD" id="cd03884">
    <property type="entry name" value="M20_bAS"/>
    <property type="match status" value="1"/>
</dbReference>
<dbReference type="NCBIfam" id="NF006769">
    <property type="entry name" value="PRK09290.1-3"/>
    <property type="match status" value="1"/>
</dbReference>
<dbReference type="EMBL" id="JBHSLI010000003">
    <property type="protein sequence ID" value="MFC5293364.1"/>
    <property type="molecule type" value="Genomic_DNA"/>
</dbReference>
<evidence type="ECO:0000313" key="4">
    <source>
        <dbReference type="EMBL" id="MFC5293364.1"/>
    </source>
</evidence>
<dbReference type="InterPro" id="IPR010158">
    <property type="entry name" value="Amidase_Cbmase"/>
</dbReference>
<protein>
    <submittedName>
        <fullName evidence="4">Zn-dependent hydrolase</fullName>
    </submittedName>
</protein>
<evidence type="ECO:0000313" key="5">
    <source>
        <dbReference type="Proteomes" id="UP001595976"/>
    </source>
</evidence>
<dbReference type="RefSeq" id="WP_158444455.1">
    <property type="nucleotide sequence ID" value="NZ_JAOAOS010000017.1"/>
</dbReference>
<dbReference type="PANTHER" id="PTHR32494:SF5">
    <property type="entry name" value="ALLANTOATE AMIDOHYDROLASE"/>
    <property type="match status" value="1"/>
</dbReference>
<dbReference type="Pfam" id="PF07687">
    <property type="entry name" value="M20_dimer"/>
    <property type="match status" value="1"/>
</dbReference>
<dbReference type="Gene3D" id="3.40.630.10">
    <property type="entry name" value="Zn peptidases"/>
    <property type="match status" value="1"/>
</dbReference>
<dbReference type="InterPro" id="IPR002933">
    <property type="entry name" value="Peptidase_M20"/>
</dbReference>